<comment type="caution">
    <text evidence="2">The sequence shown here is derived from an EMBL/GenBank/DDBJ whole genome shotgun (WGS) entry which is preliminary data.</text>
</comment>
<dbReference type="EMBL" id="LIDT01000038">
    <property type="protein sequence ID" value="OCR28318.1"/>
    <property type="molecule type" value="Genomic_DNA"/>
</dbReference>
<feature type="signal peptide" evidence="1">
    <location>
        <begin position="1"/>
        <end position="18"/>
    </location>
</feature>
<dbReference type="AlphaFoldDB" id="A0A853PQG9"/>
<gene>
    <name evidence="2" type="ORF">AC094_35820</name>
</gene>
<reference evidence="2 3" key="1">
    <citation type="journal article" date="2016" name="PLoS ONE">
        <title>Genomic Diversity of Enterotoxigenic Strains of Bacteroides fragilis.</title>
        <authorList>
            <person name="Pierce J.V."/>
            <person name="Bernstein H.D."/>
        </authorList>
    </citation>
    <scope>NUCLEOTIDE SEQUENCE [LARGE SCALE GENOMIC DNA]</scope>
    <source>
        <strain evidence="2 3">20793-3</strain>
    </source>
</reference>
<evidence type="ECO:0000313" key="2">
    <source>
        <dbReference type="EMBL" id="OCR28318.1"/>
    </source>
</evidence>
<evidence type="ECO:0000256" key="1">
    <source>
        <dbReference type="SAM" id="SignalP"/>
    </source>
</evidence>
<name>A0A853PQG9_BACFG</name>
<organism evidence="2 3">
    <name type="scientific">Bacteroides fragilis</name>
    <dbReference type="NCBI Taxonomy" id="817"/>
    <lineage>
        <taxon>Bacteria</taxon>
        <taxon>Pseudomonadati</taxon>
        <taxon>Bacteroidota</taxon>
        <taxon>Bacteroidia</taxon>
        <taxon>Bacteroidales</taxon>
        <taxon>Bacteroidaceae</taxon>
        <taxon>Bacteroides</taxon>
    </lineage>
</organism>
<feature type="chain" id="PRO_5032801400" evidence="1">
    <location>
        <begin position="19"/>
        <end position="162"/>
    </location>
</feature>
<sequence length="162" mass="18853">MRKLLFISILLFSISLFAQDPWNPARAYCEIVGTGNFTGTKVKIEIDFGQAKYFWTGSTDKFLVDKSGKEIKFNSMVDALNYMSQFGWRFEQAYVVTEDSSVSKQNVYHYLLSKELSGDTEMNSGIYTRRDFKDDQVDDQFKKEKKCKARVRDEKGSDDLYY</sequence>
<evidence type="ECO:0000313" key="3">
    <source>
        <dbReference type="Proteomes" id="UP000093197"/>
    </source>
</evidence>
<accession>A0A853PQG9</accession>
<proteinExistence type="predicted"/>
<protein>
    <submittedName>
        <fullName evidence="2">Uncharacterized protein</fullName>
    </submittedName>
</protein>
<keyword evidence="1" id="KW-0732">Signal</keyword>
<dbReference type="RefSeq" id="WP_032580358.1">
    <property type="nucleotide sequence ID" value="NZ_LIDT01000038.1"/>
</dbReference>
<dbReference type="Proteomes" id="UP000093197">
    <property type="component" value="Unassembled WGS sequence"/>
</dbReference>